<dbReference type="CDD" id="cd04301">
    <property type="entry name" value="NAT_SF"/>
    <property type="match status" value="1"/>
</dbReference>
<dbReference type="Gene3D" id="3.40.630.30">
    <property type="match status" value="1"/>
</dbReference>
<evidence type="ECO:0000259" key="1">
    <source>
        <dbReference type="PROSITE" id="PS51186"/>
    </source>
</evidence>
<dbReference type="SUPFAM" id="SSF55729">
    <property type="entry name" value="Acyl-CoA N-acyltransferases (Nat)"/>
    <property type="match status" value="1"/>
</dbReference>
<reference evidence="2 3" key="1">
    <citation type="submission" date="2018-09" db="EMBL/GenBank/DDBJ databases">
        <title>Characterization of the phylogenetic diversity of five novel species belonging to the genus Bifidobacterium.</title>
        <authorList>
            <person name="Lugli G.A."/>
            <person name="Duranti S."/>
            <person name="Milani C."/>
        </authorList>
    </citation>
    <scope>NUCLEOTIDE SEQUENCE [LARGE SCALE GENOMIC DNA]</scope>
    <source>
        <strain evidence="2 3">2036B</strain>
    </source>
</reference>
<evidence type="ECO:0000313" key="3">
    <source>
        <dbReference type="Proteomes" id="UP000287609"/>
    </source>
</evidence>
<keyword evidence="3" id="KW-1185">Reference proteome</keyword>
<feature type="domain" description="N-acetyltransferase" evidence="1">
    <location>
        <begin position="19"/>
        <end position="223"/>
    </location>
</feature>
<comment type="caution">
    <text evidence="2">The sequence shown here is derived from an EMBL/GenBank/DDBJ whole genome shotgun (WGS) entry which is preliminary data.</text>
</comment>
<evidence type="ECO:0000313" key="2">
    <source>
        <dbReference type="EMBL" id="RSX55574.1"/>
    </source>
</evidence>
<sequence>MNSHHAQLKNVERLRPEIVDYRQVQWDDFEDILTAFDRVWPIEIPGIAGTPTAVLVSRFLTLHFMSLTTNGFVGRTSNGEFAGVLLMRVQGKPYMFPEAAEALEMAKGLMKATPNGRRMLDFQERFLAVEKELEDDSLVNQDTQGEIELFMVNTTTQGMGVGGALWRRAQEEFAAEGVTSFFLHTDSTCDYEFYDHKGMQRVAERIHADHPEDTDVELAPVGTGPISLDDDQYIYMGKVQAE</sequence>
<dbReference type="PROSITE" id="PS51186">
    <property type="entry name" value="GNAT"/>
    <property type="match status" value="1"/>
</dbReference>
<name>A0A430FRT1_9BIFI</name>
<dbReference type="AlphaFoldDB" id="A0A430FRT1"/>
<dbReference type="GO" id="GO:0016747">
    <property type="term" value="F:acyltransferase activity, transferring groups other than amino-acyl groups"/>
    <property type="evidence" value="ECO:0007669"/>
    <property type="project" value="InterPro"/>
</dbReference>
<organism evidence="2 3">
    <name type="scientific">Bifidobacterium dolichotidis</name>
    <dbReference type="NCBI Taxonomy" id="2306976"/>
    <lineage>
        <taxon>Bacteria</taxon>
        <taxon>Bacillati</taxon>
        <taxon>Actinomycetota</taxon>
        <taxon>Actinomycetes</taxon>
        <taxon>Bifidobacteriales</taxon>
        <taxon>Bifidobacteriaceae</taxon>
        <taxon>Bifidobacterium</taxon>
    </lineage>
</organism>
<protein>
    <submittedName>
        <fullName evidence="2">Acetyltransferase, GNAT family</fullName>
    </submittedName>
</protein>
<proteinExistence type="predicted"/>
<gene>
    <name evidence="2" type="ORF">D2E26_0137</name>
</gene>
<dbReference type="EMBL" id="QXGM01000001">
    <property type="protein sequence ID" value="RSX55574.1"/>
    <property type="molecule type" value="Genomic_DNA"/>
</dbReference>
<dbReference type="InterPro" id="IPR016181">
    <property type="entry name" value="Acyl_CoA_acyltransferase"/>
</dbReference>
<dbReference type="Pfam" id="PF00583">
    <property type="entry name" value="Acetyltransf_1"/>
    <property type="match status" value="1"/>
</dbReference>
<dbReference type="RefSeq" id="WP_125962797.1">
    <property type="nucleotide sequence ID" value="NZ_QXGM01000001.1"/>
</dbReference>
<dbReference type="Proteomes" id="UP000287609">
    <property type="component" value="Unassembled WGS sequence"/>
</dbReference>
<keyword evidence="2" id="KW-0808">Transferase</keyword>
<dbReference type="OrthoDB" id="6711752at2"/>
<accession>A0A430FRT1</accession>
<dbReference type="InterPro" id="IPR000182">
    <property type="entry name" value="GNAT_dom"/>
</dbReference>